<evidence type="ECO:0000313" key="3">
    <source>
        <dbReference type="Proteomes" id="UP000763505"/>
    </source>
</evidence>
<dbReference type="EMBL" id="DYYI01000107">
    <property type="protein sequence ID" value="HJE20586.1"/>
    <property type="molecule type" value="Genomic_DNA"/>
</dbReference>
<organism evidence="2 3">
    <name type="scientific">Aliicoccus persicus</name>
    <dbReference type="NCBI Taxonomy" id="930138"/>
    <lineage>
        <taxon>Bacteria</taxon>
        <taxon>Bacillati</taxon>
        <taxon>Bacillota</taxon>
        <taxon>Bacilli</taxon>
        <taxon>Bacillales</taxon>
        <taxon>Staphylococcaceae</taxon>
        <taxon>Aliicoccus</taxon>
    </lineage>
</organism>
<feature type="region of interest" description="Disordered" evidence="1">
    <location>
        <begin position="22"/>
        <end position="55"/>
    </location>
</feature>
<feature type="compositionally biased region" description="Acidic residues" evidence="1">
    <location>
        <begin position="29"/>
        <end position="55"/>
    </location>
</feature>
<evidence type="ECO:0000256" key="1">
    <source>
        <dbReference type="SAM" id="MobiDB-lite"/>
    </source>
</evidence>
<gene>
    <name evidence="2" type="ORF">K8V35_09555</name>
</gene>
<dbReference type="Proteomes" id="UP000763505">
    <property type="component" value="Unassembled WGS sequence"/>
</dbReference>
<comment type="caution">
    <text evidence="2">The sequence shown here is derived from an EMBL/GenBank/DDBJ whole genome shotgun (WGS) entry which is preliminary data.</text>
</comment>
<evidence type="ECO:0000313" key="2">
    <source>
        <dbReference type="EMBL" id="HJE20586.1"/>
    </source>
</evidence>
<dbReference type="AlphaFoldDB" id="A0A921DYJ0"/>
<reference evidence="2" key="1">
    <citation type="journal article" date="2021" name="PeerJ">
        <title>Extensive microbial diversity within the chicken gut microbiome revealed by metagenomics and culture.</title>
        <authorList>
            <person name="Gilroy R."/>
            <person name="Ravi A."/>
            <person name="Getino M."/>
            <person name="Pursley I."/>
            <person name="Horton D.L."/>
            <person name="Alikhan N.F."/>
            <person name="Baker D."/>
            <person name="Gharbi K."/>
            <person name="Hall N."/>
            <person name="Watson M."/>
            <person name="Adriaenssens E.M."/>
            <person name="Foster-Nyarko E."/>
            <person name="Jarju S."/>
            <person name="Secka A."/>
            <person name="Antonio M."/>
            <person name="Oren A."/>
            <person name="Chaudhuri R.R."/>
            <person name="La Ragione R."/>
            <person name="Hildebrand F."/>
            <person name="Pallen M.J."/>
        </authorList>
    </citation>
    <scope>NUCLEOTIDE SEQUENCE</scope>
    <source>
        <strain evidence="2">6019</strain>
    </source>
</reference>
<accession>A0A921DYJ0</accession>
<proteinExistence type="predicted"/>
<reference evidence="2" key="2">
    <citation type="submission" date="2021-09" db="EMBL/GenBank/DDBJ databases">
        <authorList>
            <person name="Gilroy R."/>
        </authorList>
    </citation>
    <scope>NUCLEOTIDE SEQUENCE</scope>
    <source>
        <strain evidence="2">6019</strain>
    </source>
</reference>
<dbReference type="PROSITE" id="PS51257">
    <property type="entry name" value="PROKAR_LIPOPROTEIN"/>
    <property type="match status" value="1"/>
</dbReference>
<sequence length="349" mass="39533">MRRLFLGMTSIIALLTACDDNEREPIGLGDDETETSEEVESDNSESEDKEPEDDVLEVADPDEEDLLFDINDETILDQFVDITEPFEMQFENNFIQKGMNQENIEQRYGTYDLVLMTNDGITVAYGNIAVKYIHGNPAGEGLLGDPTIDPVTNIVTEVFYFADVPQEEVIEAFGEPVQQVPSAETKSGQEELHYMYTGNEGETYTVRAIMNDGHVDMIVREDEAGNYSTSSDGENVDEATFETYTEVIETFMADYEAYYQNDDESVFEHVRPGSQAQQNLTRVNYENYELHDLSVNFSFDHNDGTVSVNTNVYFDHDGLDNRQNASIIFTLDKSNLEIIDFSAFSVQDY</sequence>
<name>A0A921DYJ0_9STAP</name>
<protein>
    <submittedName>
        <fullName evidence="2">Uncharacterized protein</fullName>
    </submittedName>
</protein>